<proteinExistence type="predicted"/>
<keyword evidence="6" id="KW-0067">ATP-binding</keyword>
<dbReference type="NCBIfam" id="TIGR01498">
    <property type="entry name" value="folK"/>
    <property type="match status" value="1"/>
</dbReference>
<name>A0A160TRZ0_9ZZZZ</name>
<dbReference type="GO" id="GO:0046654">
    <property type="term" value="P:tetrahydrofolate biosynthetic process"/>
    <property type="evidence" value="ECO:0007669"/>
    <property type="project" value="UniProtKB-UniPathway"/>
</dbReference>
<dbReference type="GO" id="GO:0046656">
    <property type="term" value="P:folic acid biosynthetic process"/>
    <property type="evidence" value="ECO:0007669"/>
    <property type="project" value="UniProtKB-KW"/>
</dbReference>
<keyword evidence="4" id="KW-0547">Nucleotide-binding</keyword>
<protein>
    <recommendedName>
        <fullName evidence="2">2-amino-4-hydroxy-6-hydroxymethyldihydropteridine diphosphokinase</fullName>
        <ecNumber evidence="2">2.7.6.3</ecNumber>
    </recommendedName>
</protein>
<evidence type="ECO:0000256" key="4">
    <source>
        <dbReference type="ARBA" id="ARBA00022741"/>
    </source>
</evidence>
<dbReference type="PANTHER" id="PTHR43071:SF2">
    <property type="entry name" value="2-AMINO-4-HYDROXY-6-HYDROXYMETHYLDIHYDROPTERIDINE PYROPHOSPHOKINASE"/>
    <property type="match status" value="1"/>
</dbReference>
<dbReference type="Gene3D" id="3.30.70.560">
    <property type="entry name" value="7,8-Dihydro-6-hydroxymethylpterin-pyrophosphokinase HPPK"/>
    <property type="match status" value="1"/>
</dbReference>
<dbReference type="SUPFAM" id="SSF55083">
    <property type="entry name" value="6-hydroxymethyl-7,8-dihydropterin pyrophosphokinase, HPPK"/>
    <property type="match status" value="1"/>
</dbReference>
<evidence type="ECO:0000256" key="5">
    <source>
        <dbReference type="ARBA" id="ARBA00022777"/>
    </source>
</evidence>
<dbReference type="GO" id="GO:0005524">
    <property type="term" value="F:ATP binding"/>
    <property type="evidence" value="ECO:0007669"/>
    <property type="project" value="UniProtKB-KW"/>
</dbReference>
<dbReference type="EMBL" id="CZRL01000001">
    <property type="protein sequence ID" value="CUS49659.1"/>
    <property type="molecule type" value="Genomic_DNA"/>
</dbReference>
<dbReference type="GO" id="GO:0003848">
    <property type="term" value="F:2-amino-4-hydroxy-6-hydroxymethyldihydropteridine diphosphokinase activity"/>
    <property type="evidence" value="ECO:0007669"/>
    <property type="project" value="UniProtKB-EC"/>
</dbReference>
<accession>A0A160TRZ0</accession>
<reference evidence="9" key="1">
    <citation type="submission" date="2015-10" db="EMBL/GenBank/DDBJ databases">
        <authorList>
            <person name="Gilbert D.G."/>
        </authorList>
    </citation>
    <scope>NUCLEOTIDE SEQUENCE</scope>
</reference>
<feature type="domain" description="7,8-dihydro-6-hydroxymethylpterin-pyrophosphokinase" evidence="8">
    <location>
        <begin position="5"/>
        <end position="128"/>
    </location>
</feature>
<dbReference type="GO" id="GO:0016301">
    <property type="term" value="F:kinase activity"/>
    <property type="evidence" value="ECO:0007669"/>
    <property type="project" value="UniProtKB-KW"/>
</dbReference>
<dbReference type="UniPathway" id="UPA00077">
    <property type="reaction ID" value="UER00155"/>
</dbReference>
<gene>
    <name evidence="9" type="ORF">MGWOODY_XGa1227</name>
</gene>
<dbReference type="InterPro" id="IPR035907">
    <property type="entry name" value="Hppk_sf"/>
</dbReference>
<dbReference type="InterPro" id="IPR000550">
    <property type="entry name" value="Hppk"/>
</dbReference>
<keyword evidence="7" id="KW-0289">Folate biosynthesis</keyword>
<dbReference type="PANTHER" id="PTHR43071">
    <property type="entry name" value="2-AMINO-4-HYDROXY-6-HYDROXYMETHYLDIHYDROPTERIDINE PYROPHOSPHOKINASE"/>
    <property type="match status" value="1"/>
</dbReference>
<keyword evidence="3 9" id="KW-0808">Transferase</keyword>
<dbReference type="EC" id="2.7.6.3" evidence="2"/>
<evidence type="ECO:0000313" key="9">
    <source>
        <dbReference type="EMBL" id="CUS49659.1"/>
    </source>
</evidence>
<keyword evidence="5 9" id="KW-0418">Kinase</keyword>
<evidence type="ECO:0000256" key="7">
    <source>
        <dbReference type="ARBA" id="ARBA00022909"/>
    </source>
</evidence>
<dbReference type="Pfam" id="PF01288">
    <property type="entry name" value="HPPK"/>
    <property type="match status" value="1"/>
</dbReference>
<evidence type="ECO:0000256" key="2">
    <source>
        <dbReference type="ARBA" id="ARBA00013253"/>
    </source>
</evidence>
<evidence type="ECO:0000256" key="1">
    <source>
        <dbReference type="ARBA" id="ARBA00005051"/>
    </source>
</evidence>
<sequence>MVCVVISVGTNIDRENNLKAALAALRHTYGALRMSPVFSNPAVGFTGPEFYNLVVSFETTQTVTEVTTFLHGVEANQGRTRQGDRLDSRELDLDLLLYGDHVLHGEGIDVPRGEILEHPYVLMPLSWLLPDNRHPVTQERYAAMWTRMRKTSTALLKEIDLDLS</sequence>
<dbReference type="AlphaFoldDB" id="A0A160TRZ0"/>
<organism evidence="9">
    <name type="scientific">hydrothermal vent metagenome</name>
    <dbReference type="NCBI Taxonomy" id="652676"/>
    <lineage>
        <taxon>unclassified sequences</taxon>
        <taxon>metagenomes</taxon>
        <taxon>ecological metagenomes</taxon>
    </lineage>
</organism>
<comment type="pathway">
    <text evidence="1">Cofactor biosynthesis; tetrahydrofolate biosynthesis; 2-amino-4-hydroxy-6-hydroxymethyl-7,8-dihydropteridine diphosphate from 7,8-dihydroneopterin triphosphate: step 4/4.</text>
</comment>
<evidence type="ECO:0000259" key="8">
    <source>
        <dbReference type="Pfam" id="PF01288"/>
    </source>
</evidence>
<evidence type="ECO:0000256" key="6">
    <source>
        <dbReference type="ARBA" id="ARBA00022840"/>
    </source>
</evidence>
<evidence type="ECO:0000256" key="3">
    <source>
        <dbReference type="ARBA" id="ARBA00022679"/>
    </source>
</evidence>